<feature type="region of interest" description="Disordered" evidence="6">
    <location>
        <begin position="115"/>
        <end position="136"/>
    </location>
</feature>
<dbReference type="InterPro" id="IPR050492">
    <property type="entry name" value="Bact_metal-bind_prot9"/>
</dbReference>
<keyword evidence="5" id="KW-0406">Ion transport</keyword>
<dbReference type="Pfam" id="PF01297">
    <property type="entry name" value="ZnuA"/>
    <property type="match status" value="1"/>
</dbReference>
<dbReference type="AlphaFoldDB" id="A0A926GBJ0"/>
<dbReference type="RefSeq" id="WP_187793462.1">
    <property type="nucleotide sequence ID" value="NZ_JACOQL010000003.1"/>
</dbReference>
<keyword evidence="5" id="KW-0864">Zinc transport</keyword>
<gene>
    <name evidence="8" type="ORF">H4P12_09525</name>
</gene>
<evidence type="ECO:0000256" key="1">
    <source>
        <dbReference type="ARBA" id="ARBA00011028"/>
    </source>
</evidence>
<dbReference type="Gene3D" id="3.40.50.1980">
    <property type="entry name" value="Nitrogenase molybdenum iron protein domain"/>
    <property type="match status" value="2"/>
</dbReference>
<comment type="similarity">
    <text evidence="1">Belongs to the bacterial solute-binding protein 9 family.</text>
</comment>
<evidence type="ECO:0000313" key="8">
    <source>
        <dbReference type="EMBL" id="MBC9246951.1"/>
    </source>
</evidence>
<evidence type="ECO:0000313" key="9">
    <source>
        <dbReference type="Proteomes" id="UP000608594"/>
    </source>
</evidence>
<organism evidence="8 9">
    <name type="scientific">Paracoccus amoyensis</name>
    <dbReference type="NCBI Taxonomy" id="2760093"/>
    <lineage>
        <taxon>Bacteria</taxon>
        <taxon>Pseudomonadati</taxon>
        <taxon>Pseudomonadota</taxon>
        <taxon>Alphaproteobacteria</taxon>
        <taxon>Rhodobacterales</taxon>
        <taxon>Paracoccaceae</taxon>
        <taxon>Paracoccus</taxon>
    </lineage>
</organism>
<evidence type="ECO:0000256" key="7">
    <source>
        <dbReference type="SAM" id="SignalP"/>
    </source>
</evidence>
<feature type="signal peptide" evidence="7">
    <location>
        <begin position="1"/>
        <end position="19"/>
    </location>
</feature>
<dbReference type="InterPro" id="IPR006127">
    <property type="entry name" value="ZnuA-like"/>
</dbReference>
<evidence type="ECO:0000256" key="6">
    <source>
        <dbReference type="SAM" id="MobiDB-lite"/>
    </source>
</evidence>
<evidence type="ECO:0000256" key="5">
    <source>
        <dbReference type="ARBA" id="ARBA00022906"/>
    </source>
</evidence>
<reference evidence="8" key="1">
    <citation type="submission" date="2020-08" db="EMBL/GenBank/DDBJ databases">
        <title>Paracoccus amoyensis sp. nov., isolated from the surface seawater at coast of Xiamen, Fujian.</title>
        <authorList>
            <person name="Lyu L."/>
        </authorList>
    </citation>
    <scope>NUCLEOTIDE SEQUENCE</scope>
    <source>
        <strain evidence="8">11-3</strain>
    </source>
</reference>
<comment type="caution">
    <text evidence="8">The sequence shown here is derived from an EMBL/GenBank/DDBJ whole genome shotgun (WGS) entry which is preliminary data.</text>
</comment>
<dbReference type="GO" id="GO:0006829">
    <property type="term" value="P:zinc ion transport"/>
    <property type="evidence" value="ECO:0007669"/>
    <property type="project" value="UniProtKB-KW"/>
</dbReference>
<dbReference type="PANTHER" id="PTHR42953:SF3">
    <property type="entry name" value="HIGH-AFFINITY ZINC UPTAKE SYSTEM PROTEIN ZNUA"/>
    <property type="match status" value="1"/>
</dbReference>
<keyword evidence="4 7" id="KW-0732">Signal</keyword>
<keyword evidence="9" id="KW-1185">Reference proteome</keyword>
<sequence length="303" mass="31921">MRISFALAALLFSATPALAAPEIVVDTPITGSLVQHVMGDLGTIHVLMPAGTSVHHHQMRPSDAGALQDADALIWTGPELTPWLERASRSLGQGSVQLRLLDIKGTTLRSYDDRHADQHDEDHGHGHGHADNDPHAWLNPENTALWLSEIAKQLGALDSENAAIYSANAQAVAARLDEMDSAIRAQLAPVADKHFVVFHDAYGYFTDHYGLSPALAVSPGDASTPSAARISELRAAITESGATCAFPEFAQDTKLIVAASEGTGIKTGAALDPEGAGIEAGPMLYGHVMQGLADSLTDCLSAE</sequence>
<proteinExistence type="inferred from homology"/>
<feature type="chain" id="PRO_5036927469" description="High-affinity zinc uptake system protein ZnuA" evidence="7">
    <location>
        <begin position="20"/>
        <end position="303"/>
    </location>
</feature>
<dbReference type="GO" id="GO:0046872">
    <property type="term" value="F:metal ion binding"/>
    <property type="evidence" value="ECO:0007669"/>
    <property type="project" value="InterPro"/>
</dbReference>
<feature type="compositionally biased region" description="Basic and acidic residues" evidence="6">
    <location>
        <begin position="115"/>
        <end position="134"/>
    </location>
</feature>
<name>A0A926GBJ0_9RHOB</name>
<dbReference type="PANTHER" id="PTHR42953">
    <property type="entry name" value="HIGH-AFFINITY ZINC UPTAKE SYSTEM PROTEIN ZNUA-RELATED"/>
    <property type="match status" value="1"/>
</dbReference>
<evidence type="ECO:0000256" key="3">
    <source>
        <dbReference type="ARBA" id="ARBA00022448"/>
    </source>
</evidence>
<dbReference type="Proteomes" id="UP000608594">
    <property type="component" value="Unassembled WGS sequence"/>
</dbReference>
<dbReference type="SUPFAM" id="SSF53807">
    <property type="entry name" value="Helical backbone' metal receptor"/>
    <property type="match status" value="1"/>
</dbReference>
<evidence type="ECO:0000256" key="4">
    <source>
        <dbReference type="ARBA" id="ARBA00022729"/>
    </source>
</evidence>
<accession>A0A926GBJ0</accession>
<evidence type="ECO:0000256" key="2">
    <source>
        <dbReference type="ARBA" id="ARBA00015915"/>
    </source>
</evidence>
<dbReference type="EMBL" id="JACOQL010000003">
    <property type="protein sequence ID" value="MBC9246951.1"/>
    <property type="molecule type" value="Genomic_DNA"/>
</dbReference>
<protein>
    <recommendedName>
        <fullName evidence="2">High-affinity zinc uptake system protein ZnuA</fullName>
    </recommendedName>
</protein>
<keyword evidence="5" id="KW-0862">Zinc</keyword>
<keyword evidence="3" id="KW-0813">Transport</keyword>